<sequence length="106" mass="12306">MVINIEQRILESLRLRINNINESLINDLIKDTVEEVKEYINFSEGDLMPLGCESIVKDLVVIKYNKQGSEGLQSESYGGISQSYLDDIPKDIKRRLNRYRKLPRGY</sequence>
<dbReference type="Proteomes" id="UP000036756">
    <property type="component" value="Unassembled WGS sequence"/>
</dbReference>
<dbReference type="Gene3D" id="1.10.246.150">
    <property type="match status" value="1"/>
</dbReference>
<dbReference type="AlphaFoldDB" id="A0A0J8D6V4"/>
<dbReference type="PATRIC" id="fig|1121307.3.peg.1212"/>
<proteinExistence type="predicted"/>
<gene>
    <name evidence="1" type="ORF">CLCY_2c03540</name>
</gene>
<organism evidence="1 2">
    <name type="scientific">Clostridium cylindrosporum DSM 605</name>
    <dbReference type="NCBI Taxonomy" id="1121307"/>
    <lineage>
        <taxon>Bacteria</taxon>
        <taxon>Bacillati</taxon>
        <taxon>Bacillota</taxon>
        <taxon>Clostridia</taxon>
        <taxon>Eubacteriales</taxon>
        <taxon>Clostridiaceae</taxon>
        <taxon>Clostridium</taxon>
    </lineage>
</organism>
<accession>A0A0J8D6V4</accession>
<evidence type="ECO:0000313" key="1">
    <source>
        <dbReference type="EMBL" id="KMT21592.1"/>
    </source>
</evidence>
<dbReference type="RefSeq" id="WP_048571016.1">
    <property type="nucleotide sequence ID" value="NZ_LFVU01000027.1"/>
</dbReference>
<name>A0A0J8D6V4_CLOCY</name>
<dbReference type="InterPro" id="IPR021146">
    <property type="entry name" value="Phage_gp6-like_head-tail"/>
</dbReference>
<dbReference type="EMBL" id="LFVU01000027">
    <property type="protein sequence ID" value="KMT21592.1"/>
    <property type="molecule type" value="Genomic_DNA"/>
</dbReference>
<reference evidence="1 2" key="1">
    <citation type="submission" date="2015-06" db="EMBL/GenBank/DDBJ databases">
        <title>Draft genome sequence of the purine-degrading Clostridium cylindrosporum HC-1 (DSM 605).</title>
        <authorList>
            <person name="Poehlein A."/>
            <person name="Schiel-Bengelsdorf B."/>
            <person name="Bengelsdorf F."/>
            <person name="Daniel R."/>
            <person name="Duerre P."/>
        </authorList>
    </citation>
    <scope>NUCLEOTIDE SEQUENCE [LARGE SCALE GENOMIC DNA]</scope>
    <source>
        <strain evidence="1 2">DSM 605</strain>
    </source>
</reference>
<keyword evidence="2" id="KW-1185">Reference proteome</keyword>
<comment type="caution">
    <text evidence="1">The sequence shown here is derived from an EMBL/GenBank/DDBJ whole genome shotgun (WGS) entry which is preliminary data.</text>
</comment>
<dbReference type="OrthoDB" id="1933341at2"/>
<dbReference type="STRING" id="1121307.CLCY_2c03540"/>
<evidence type="ECO:0000313" key="2">
    <source>
        <dbReference type="Proteomes" id="UP000036756"/>
    </source>
</evidence>
<dbReference type="InterPro" id="IPR053746">
    <property type="entry name" value="Viral_HT_Connector_Assembly"/>
</dbReference>
<protein>
    <submittedName>
        <fullName evidence="1">Phage gp6-like head-tail connector protein</fullName>
    </submittedName>
</protein>
<dbReference type="Pfam" id="PF05135">
    <property type="entry name" value="Phage_connect_1"/>
    <property type="match status" value="1"/>
</dbReference>